<gene>
    <name evidence="1" type="ORF">DILT_LOCUS15154</name>
</gene>
<dbReference type="Proteomes" id="UP000281553">
    <property type="component" value="Unassembled WGS sequence"/>
</dbReference>
<dbReference type="EMBL" id="UYRU01077609">
    <property type="protein sequence ID" value="VDN28287.1"/>
    <property type="molecule type" value="Genomic_DNA"/>
</dbReference>
<feature type="non-terminal residue" evidence="1">
    <location>
        <position position="98"/>
    </location>
</feature>
<keyword evidence="2" id="KW-1185">Reference proteome</keyword>
<reference evidence="1 2" key="1">
    <citation type="submission" date="2018-11" db="EMBL/GenBank/DDBJ databases">
        <authorList>
            <consortium name="Pathogen Informatics"/>
        </authorList>
    </citation>
    <scope>NUCLEOTIDE SEQUENCE [LARGE SCALE GENOMIC DNA]</scope>
</reference>
<accession>A0A3P7N0D4</accession>
<dbReference type="AlphaFoldDB" id="A0A3P7N0D4"/>
<dbReference type="OrthoDB" id="10528271at2759"/>
<name>A0A3P7N0D4_DIBLA</name>
<evidence type="ECO:0000313" key="1">
    <source>
        <dbReference type="EMBL" id="VDN28287.1"/>
    </source>
</evidence>
<organism evidence="1 2">
    <name type="scientific">Dibothriocephalus latus</name>
    <name type="common">Fish tapeworm</name>
    <name type="synonym">Diphyllobothrium latum</name>
    <dbReference type="NCBI Taxonomy" id="60516"/>
    <lineage>
        <taxon>Eukaryota</taxon>
        <taxon>Metazoa</taxon>
        <taxon>Spiralia</taxon>
        <taxon>Lophotrochozoa</taxon>
        <taxon>Platyhelminthes</taxon>
        <taxon>Cestoda</taxon>
        <taxon>Eucestoda</taxon>
        <taxon>Diphyllobothriidea</taxon>
        <taxon>Diphyllobothriidae</taxon>
        <taxon>Dibothriocephalus</taxon>
    </lineage>
</organism>
<sequence length="98" mass="10935">MCTFSCANVQEQAILREVSSMLYKTRKSVLQNLSNPGVEEWTSMHLTRLSSLLETPLTLQPASRLSPDARSKLDEVIQSAKSFNETADCHISASDFIM</sequence>
<protein>
    <submittedName>
        <fullName evidence="1">Uncharacterized protein</fullName>
    </submittedName>
</protein>
<proteinExistence type="predicted"/>
<evidence type="ECO:0000313" key="2">
    <source>
        <dbReference type="Proteomes" id="UP000281553"/>
    </source>
</evidence>